<gene>
    <name evidence="1" type="ORF">MARI151_10064</name>
</gene>
<sequence length="48" mass="5442">MEFIYQSIKTCLTTDKSIKMFIHQSKNEQLTYADNREDGAIPSESGTA</sequence>
<evidence type="ECO:0000313" key="1">
    <source>
        <dbReference type="EMBL" id="VXA92839.1"/>
    </source>
</evidence>
<dbReference type="Proteomes" id="UP000430202">
    <property type="component" value="Unassembled WGS sequence"/>
</dbReference>
<accession>A0A653LMP6</accession>
<organism evidence="1 2">
    <name type="scientific">Maribacter litoralis</name>
    <dbReference type="NCBI Taxonomy" id="2059726"/>
    <lineage>
        <taxon>Bacteria</taxon>
        <taxon>Pseudomonadati</taxon>
        <taxon>Bacteroidota</taxon>
        <taxon>Flavobacteriia</taxon>
        <taxon>Flavobacteriales</taxon>
        <taxon>Flavobacteriaceae</taxon>
        <taxon>Maribacter</taxon>
    </lineage>
</organism>
<dbReference type="EMBL" id="CABWLR010000001">
    <property type="protein sequence ID" value="VXA92839.1"/>
    <property type="molecule type" value="Genomic_DNA"/>
</dbReference>
<protein>
    <submittedName>
        <fullName evidence="1">Uncharacterized protein</fullName>
    </submittedName>
</protein>
<name>A0A653LMP6_9FLAO</name>
<reference evidence="1 2" key="1">
    <citation type="submission" date="2019-10" db="EMBL/GenBank/DDBJ databases">
        <authorList>
            <person name="Karimi E."/>
        </authorList>
    </citation>
    <scope>NUCLEOTIDE SEQUENCE [LARGE SCALE GENOMIC DNA]</scope>
    <source>
        <strain evidence="1">Maribacter sp. 151</strain>
    </source>
</reference>
<keyword evidence="2" id="KW-1185">Reference proteome</keyword>
<proteinExistence type="predicted"/>
<dbReference type="AlphaFoldDB" id="A0A653LMP6"/>
<evidence type="ECO:0000313" key="2">
    <source>
        <dbReference type="Proteomes" id="UP000430202"/>
    </source>
</evidence>